<name>A0A6G1LMZ8_9PEZI</name>
<keyword evidence="2" id="KW-1185">Reference proteome</keyword>
<gene>
    <name evidence="1" type="ORF">EJ03DRAFT_3282</name>
</gene>
<evidence type="ECO:0000313" key="1">
    <source>
        <dbReference type="EMBL" id="KAF2774255.1"/>
    </source>
</evidence>
<reference evidence="1" key="1">
    <citation type="journal article" date="2020" name="Stud. Mycol.">
        <title>101 Dothideomycetes genomes: a test case for predicting lifestyles and emergence of pathogens.</title>
        <authorList>
            <person name="Haridas S."/>
            <person name="Albert R."/>
            <person name="Binder M."/>
            <person name="Bloem J."/>
            <person name="Labutti K."/>
            <person name="Salamov A."/>
            <person name="Andreopoulos B."/>
            <person name="Baker S."/>
            <person name="Barry K."/>
            <person name="Bills G."/>
            <person name="Bluhm B."/>
            <person name="Cannon C."/>
            <person name="Castanera R."/>
            <person name="Culley D."/>
            <person name="Daum C."/>
            <person name="Ezra D."/>
            <person name="Gonzalez J."/>
            <person name="Henrissat B."/>
            <person name="Kuo A."/>
            <person name="Liang C."/>
            <person name="Lipzen A."/>
            <person name="Lutzoni F."/>
            <person name="Magnuson J."/>
            <person name="Mondo S."/>
            <person name="Nolan M."/>
            <person name="Ohm R."/>
            <person name="Pangilinan J."/>
            <person name="Park H.-J."/>
            <person name="Ramirez L."/>
            <person name="Alfaro M."/>
            <person name="Sun H."/>
            <person name="Tritt A."/>
            <person name="Yoshinaga Y."/>
            <person name="Zwiers L.-H."/>
            <person name="Turgeon B."/>
            <person name="Goodwin S."/>
            <person name="Spatafora J."/>
            <person name="Crous P."/>
            <person name="Grigoriev I."/>
        </authorList>
    </citation>
    <scope>NUCLEOTIDE SEQUENCE</scope>
    <source>
        <strain evidence="1">CBS 116005</strain>
    </source>
</reference>
<protein>
    <submittedName>
        <fullName evidence="1">Uncharacterized protein</fullName>
    </submittedName>
</protein>
<dbReference type="AlphaFoldDB" id="A0A6G1LMZ8"/>
<evidence type="ECO:0000313" key="2">
    <source>
        <dbReference type="Proteomes" id="UP000799436"/>
    </source>
</evidence>
<organism evidence="1 2">
    <name type="scientific">Teratosphaeria nubilosa</name>
    <dbReference type="NCBI Taxonomy" id="161662"/>
    <lineage>
        <taxon>Eukaryota</taxon>
        <taxon>Fungi</taxon>
        <taxon>Dikarya</taxon>
        <taxon>Ascomycota</taxon>
        <taxon>Pezizomycotina</taxon>
        <taxon>Dothideomycetes</taxon>
        <taxon>Dothideomycetidae</taxon>
        <taxon>Mycosphaerellales</taxon>
        <taxon>Teratosphaeriaceae</taxon>
        <taxon>Teratosphaeria</taxon>
    </lineage>
</organism>
<accession>A0A6G1LMZ8</accession>
<proteinExistence type="predicted"/>
<sequence length="186" mass="20692">MARTHPSRSNIDLDWRLRRHVVPPKITLTEPMELFLELLQSLFSWPKQMTRQEGTTTASLQAGPSDDRYQFDCSLGVATNKLATGKSSRPRIFSCTSLSMLDLASIEDFEVASGQLALSPLRWDDSEIRTVSIALETRILTDWALPSSVMDEEGPGAHSDNGTAHDMADNKMFLAWLRSARGALGR</sequence>
<dbReference type="Proteomes" id="UP000799436">
    <property type="component" value="Unassembled WGS sequence"/>
</dbReference>
<dbReference type="EMBL" id="ML995808">
    <property type="protein sequence ID" value="KAF2774255.1"/>
    <property type="molecule type" value="Genomic_DNA"/>
</dbReference>